<reference evidence="1 2" key="1">
    <citation type="submission" date="2021-08" db="EMBL/GenBank/DDBJ databases">
        <title>Comparative Genomics Analysis of the Genus Qipengyuania Reveals Extensive Genetic Diversity and Metabolic Versatility, Including the Description of Fifteen Novel Species.</title>
        <authorList>
            <person name="Liu Y."/>
        </authorList>
    </citation>
    <scope>NUCLEOTIDE SEQUENCE [LARGE SCALE GENOMIC DNA]</scope>
    <source>
        <strain evidence="1 2">YG27</strain>
    </source>
</reference>
<dbReference type="Proteomes" id="UP000782554">
    <property type="component" value="Unassembled WGS sequence"/>
</dbReference>
<gene>
    <name evidence="1" type="ORF">K3181_03740</name>
</gene>
<accession>A0ABS7JSI5</accession>
<comment type="caution">
    <text evidence="1">The sequence shown here is derived from an EMBL/GenBank/DDBJ whole genome shotgun (WGS) entry which is preliminary data.</text>
</comment>
<name>A0ABS7JSI5_9SPHN</name>
<organism evidence="1 2">
    <name type="scientific">Qipengyuania mesophila</name>
    <dbReference type="NCBI Taxonomy" id="2867246"/>
    <lineage>
        <taxon>Bacteria</taxon>
        <taxon>Pseudomonadati</taxon>
        <taxon>Pseudomonadota</taxon>
        <taxon>Alphaproteobacteria</taxon>
        <taxon>Sphingomonadales</taxon>
        <taxon>Erythrobacteraceae</taxon>
        <taxon>Qipengyuania</taxon>
    </lineage>
</organism>
<evidence type="ECO:0000313" key="1">
    <source>
        <dbReference type="EMBL" id="MBX7500559.1"/>
    </source>
</evidence>
<keyword evidence="2" id="KW-1185">Reference proteome</keyword>
<protein>
    <submittedName>
        <fullName evidence="1">Uncharacterized protein</fullName>
    </submittedName>
</protein>
<dbReference type="RefSeq" id="WP_221600925.1">
    <property type="nucleotide sequence ID" value="NZ_JAIGNU010000001.1"/>
</dbReference>
<proteinExistence type="predicted"/>
<sequence>MLTFVDECSIDGFETASAAILGMAEILEEAPEHIAPLITPRADPARIAALLEVDAHVTAAIELIGPLCGLLISRSAIGSSSGLVKIVEEVEEGNFFAADPAIALLGAYGTALVAVIAHMKDGAAPEP</sequence>
<dbReference type="EMBL" id="JAIGNU010000001">
    <property type="protein sequence ID" value="MBX7500559.1"/>
    <property type="molecule type" value="Genomic_DNA"/>
</dbReference>
<evidence type="ECO:0000313" key="2">
    <source>
        <dbReference type="Proteomes" id="UP000782554"/>
    </source>
</evidence>